<sequence>MKYLLQAIDAHRSDVPLNDSDLLQLLTEARQGRDEREEYQEAMERILTELRNYTAFLTRVSKRDAPDYYDVIKNPMDLGTMQKKLRSGQYKTKAQFAHDLNLIWDNCLVYNASPQHPLRRNATFMRKKSNHLLEFLSEKNDTKDLLSQWHPASLNVAAPLSPAPPASAPAPATDAAPSQSGLASSPSAPQADMPPPATVRTAAADITPDVVPLDQRWALRRSADATHTFLELDAALDRVQAPCDIATAWDTVRQVRTPHRDPLGYALRTAPESLHRAWWGACQSEALLCAGLPAVAYGGMPEPSALFSRSPAEAPQAPGPSRASVVSSRLPQDRPGIPRLMAQNIRTLRRLYHTHNKSFQLAEAVELDLPVPASVGDISDDDDDDDDQGDTFSPAPPPQAFETPALYPRLTSECAREQVSWQVQTLLAHTGFEGGHATAVQVLAQVASDYLMGLGRTLRLYSDRFARKLAPGDMLELVLGGSAASLEAYVHNDIERYGQRLKEWLRKMHAALREQLQSLGGTVDDMDLLARDGEALALGHFAAGLGDDFFGFRELGLDAELGITHLAVPSRLFFGGHPVHQNVAGGIDEAAPTYTPPSPPPVLTRAAVPAQIGLLRAWYLSEMGSDATLPDQVPERPRYKVPTNGKLPARALAGDEARTAKTPTKRKRVL</sequence>
<dbReference type="InterPro" id="IPR001487">
    <property type="entry name" value="Bromodomain"/>
</dbReference>
<dbReference type="GO" id="GO:0006325">
    <property type="term" value="P:chromatin organization"/>
    <property type="evidence" value="ECO:0007669"/>
    <property type="project" value="UniProtKB-ARBA"/>
</dbReference>
<dbReference type="SMART" id="SM00297">
    <property type="entry name" value="BROMO"/>
    <property type="match status" value="1"/>
</dbReference>
<reference evidence="6" key="1">
    <citation type="submission" date="2023-03" db="EMBL/GenBank/DDBJ databases">
        <title>Mating type loci evolution in Malassezia.</title>
        <authorList>
            <person name="Coelho M.A."/>
        </authorList>
    </citation>
    <scope>NUCLEOTIDE SEQUENCE</scope>
    <source>
        <strain evidence="6">CBS 9557</strain>
    </source>
</reference>
<name>A0AAF0EPS4_9BASI</name>
<evidence type="ECO:0000256" key="3">
    <source>
        <dbReference type="SAM" id="Coils"/>
    </source>
</evidence>
<feature type="region of interest" description="Disordered" evidence="4">
    <location>
        <begin position="157"/>
        <end position="197"/>
    </location>
</feature>
<dbReference type="SUPFAM" id="SSF47370">
    <property type="entry name" value="Bromodomain"/>
    <property type="match status" value="1"/>
</dbReference>
<dbReference type="EMBL" id="CP119898">
    <property type="protein sequence ID" value="WFD28556.1"/>
    <property type="molecule type" value="Genomic_DNA"/>
</dbReference>
<feature type="compositionally biased region" description="Acidic residues" evidence="4">
    <location>
        <begin position="378"/>
        <end position="389"/>
    </location>
</feature>
<feature type="region of interest" description="Disordered" evidence="4">
    <location>
        <begin position="373"/>
        <end position="403"/>
    </location>
</feature>
<dbReference type="InterPro" id="IPR036427">
    <property type="entry name" value="Bromodomain-like_sf"/>
</dbReference>
<organism evidence="6 7">
    <name type="scientific">Malassezia nana</name>
    <dbReference type="NCBI Taxonomy" id="180528"/>
    <lineage>
        <taxon>Eukaryota</taxon>
        <taxon>Fungi</taxon>
        <taxon>Dikarya</taxon>
        <taxon>Basidiomycota</taxon>
        <taxon>Ustilaginomycotina</taxon>
        <taxon>Malasseziomycetes</taxon>
        <taxon>Malasseziales</taxon>
        <taxon>Malasseziaceae</taxon>
        <taxon>Malassezia</taxon>
    </lineage>
</organism>
<dbReference type="PROSITE" id="PS50014">
    <property type="entry name" value="BROMODOMAIN_2"/>
    <property type="match status" value="1"/>
</dbReference>
<keyword evidence="1 2" id="KW-0103">Bromodomain</keyword>
<dbReference type="GO" id="GO:0006357">
    <property type="term" value="P:regulation of transcription by RNA polymerase II"/>
    <property type="evidence" value="ECO:0007669"/>
    <property type="project" value="TreeGrafter"/>
</dbReference>
<dbReference type="GO" id="GO:0005198">
    <property type="term" value="F:structural molecule activity"/>
    <property type="evidence" value="ECO:0007669"/>
    <property type="project" value="TreeGrafter"/>
</dbReference>
<evidence type="ECO:0000256" key="1">
    <source>
        <dbReference type="ARBA" id="ARBA00023117"/>
    </source>
</evidence>
<dbReference type="CDD" id="cd05510">
    <property type="entry name" value="Bromo_SPT7_like"/>
    <property type="match status" value="1"/>
</dbReference>
<dbReference type="InterPro" id="IPR018359">
    <property type="entry name" value="Bromodomain_CS"/>
</dbReference>
<dbReference type="Pfam" id="PF00439">
    <property type="entry name" value="Bromodomain"/>
    <property type="match status" value="1"/>
</dbReference>
<feature type="compositionally biased region" description="Low complexity" evidence="4">
    <location>
        <begin position="169"/>
        <end position="178"/>
    </location>
</feature>
<keyword evidence="7" id="KW-1185">Reference proteome</keyword>
<dbReference type="InterPro" id="IPR037782">
    <property type="entry name" value="Spt7"/>
</dbReference>
<feature type="region of interest" description="Disordered" evidence="4">
    <location>
        <begin position="307"/>
        <end position="336"/>
    </location>
</feature>
<dbReference type="Proteomes" id="UP001213623">
    <property type="component" value="Chromosome 7"/>
</dbReference>
<evidence type="ECO:0000256" key="4">
    <source>
        <dbReference type="SAM" id="MobiDB-lite"/>
    </source>
</evidence>
<keyword evidence="3" id="KW-0175">Coiled coil</keyword>
<dbReference type="AlphaFoldDB" id="A0AAF0EPS4"/>
<proteinExistence type="predicted"/>
<dbReference type="Gene3D" id="1.20.920.10">
    <property type="entry name" value="Bromodomain-like"/>
    <property type="match status" value="1"/>
</dbReference>
<protein>
    <submittedName>
        <fullName evidence="6">Transcriptional activator spt7</fullName>
    </submittedName>
</protein>
<accession>A0AAF0EPS4</accession>
<evidence type="ECO:0000256" key="2">
    <source>
        <dbReference type="PROSITE-ProRule" id="PRU00035"/>
    </source>
</evidence>
<feature type="coiled-coil region" evidence="3">
    <location>
        <begin position="22"/>
        <end position="49"/>
    </location>
</feature>
<dbReference type="PANTHER" id="PTHR47343">
    <property type="entry name" value="TRANSCRIPTIONAL ACTIVATOR SPT7"/>
    <property type="match status" value="1"/>
</dbReference>
<dbReference type="GO" id="GO:0000124">
    <property type="term" value="C:SAGA complex"/>
    <property type="evidence" value="ECO:0007669"/>
    <property type="project" value="InterPro"/>
</dbReference>
<dbReference type="GO" id="GO:0046695">
    <property type="term" value="C:SLIK (SAGA-like) complex"/>
    <property type="evidence" value="ECO:0007669"/>
    <property type="project" value="InterPro"/>
</dbReference>
<feature type="region of interest" description="Disordered" evidence="4">
    <location>
        <begin position="627"/>
        <end position="670"/>
    </location>
</feature>
<evidence type="ECO:0000313" key="7">
    <source>
        <dbReference type="Proteomes" id="UP001213623"/>
    </source>
</evidence>
<dbReference type="CDD" id="cd22927">
    <property type="entry name" value="HFD_SPT7"/>
    <property type="match status" value="1"/>
</dbReference>
<feature type="domain" description="Bromo" evidence="5">
    <location>
        <begin position="48"/>
        <end position="118"/>
    </location>
</feature>
<evidence type="ECO:0000259" key="5">
    <source>
        <dbReference type="PROSITE" id="PS50014"/>
    </source>
</evidence>
<dbReference type="PROSITE" id="PS00633">
    <property type="entry name" value="BROMODOMAIN_1"/>
    <property type="match status" value="1"/>
</dbReference>
<evidence type="ECO:0000313" key="6">
    <source>
        <dbReference type="EMBL" id="WFD28556.1"/>
    </source>
</evidence>
<feature type="compositionally biased region" description="Polar residues" evidence="4">
    <location>
        <begin position="179"/>
        <end position="188"/>
    </location>
</feature>
<gene>
    <name evidence="6" type="primary">SPT7</name>
    <name evidence="6" type="ORF">MNAN1_003569</name>
</gene>
<dbReference type="PRINTS" id="PR00503">
    <property type="entry name" value="BROMODOMAIN"/>
</dbReference>
<dbReference type="PANTHER" id="PTHR47343:SF1">
    <property type="entry name" value="TRANSCRIPTIONAL ACTIVATOR SPT7"/>
    <property type="match status" value="1"/>
</dbReference>